<evidence type="ECO:0000313" key="2">
    <source>
        <dbReference type="Proteomes" id="UP001190700"/>
    </source>
</evidence>
<name>A0AAE0GSN3_9CHLO</name>
<dbReference type="Proteomes" id="UP001190700">
    <property type="component" value="Unassembled WGS sequence"/>
</dbReference>
<evidence type="ECO:0000313" key="1">
    <source>
        <dbReference type="EMBL" id="KAK3283660.1"/>
    </source>
</evidence>
<gene>
    <name evidence="1" type="ORF">CYMTET_8653</name>
</gene>
<sequence>MRALIDLIKGCVPPAVRPKLQAEHSLLRYPVKVEPRPILAKEQRLQADQGGAAGDALSAAVRPTGDDKTMIEMLKTILGAVNKIEYFIKVTNRGGASEVPPKGKQPGLSGFRAGSHPDPLVAFDREATKALPLCNRCANTLFEGNDIIYN</sequence>
<organism evidence="1 2">
    <name type="scientific">Cymbomonas tetramitiformis</name>
    <dbReference type="NCBI Taxonomy" id="36881"/>
    <lineage>
        <taxon>Eukaryota</taxon>
        <taxon>Viridiplantae</taxon>
        <taxon>Chlorophyta</taxon>
        <taxon>Pyramimonadophyceae</taxon>
        <taxon>Pyramimonadales</taxon>
        <taxon>Pyramimonadaceae</taxon>
        <taxon>Cymbomonas</taxon>
    </lineage>
</organism>
<accession>A0AAE0GSN3</accession>
<protein>
    <submittedName>
        <fullName evidence="1">Uncharacterized protein</fullName>
    </submittedName>
</protein>
<proteinExistence type="predicted"/>
<keyword evidence="2" id="KW-1185">Reference proteome</keyword>
<comment type="caution">
    <text evidence="1">The sequence shown here is derived from an EMBL/GenBank/DDBJ whole genome shotgun (WGS) entry which is preliminary data.</text>
</comment>
<reference evidence="1 2" key="1">
    <citation type="journal article" date="2015" name="Genome Biol. Evol.">
        <title>Comparative Genomics of a Bacterivorous Green Alga Reveals Evolutionary Causalities and Consequences of Phago-Mixotrophic Mode of Nutrition.</title>
        <authorList>
            <person name="Burns J.A."/>
            <person name="Paasch A."/>
            <person name="Narechania A."/>
            <person name="Kim E."/>
        </authorList>
    </citation>
    <scope>NUCLEOTIDE SEQUENCE [LARGE SCALE GENOMIC DNA]</scope>
    <source>
        <strain evidence="1 2">PLY_AMNH</strain>
    </source>
</reference>
<dbReference type="AlphaFoldDB" id="A0AAE0GSN3"/>
<dbReference type="EMBL" id="LGRX02002689">
    <property type="protein sequence ID" value="KAK3283660.1"/>
    <property type="molecule type" value="Genomic_DNA"/>
</dbReference>